<feature type="region of interest" description="Disordered" evidence="1">
    <location>
        <begin position="59"/>
        <end position="78"/>
    </location>
</feature>
<dbReference type="AlphaFoldDB" id="A0A022RTR1"/>
<dbReference type="Proteomes" id="UP000030748">
    <property type="component" value="Unassembled WGS sequence"/>
</dbReference>
<evidence type="ECO:0000256" key="1">
    <source>
        <dbReference type="SAM" id="MobiDB-lite"/>
    </source>
</evidence>
<name>A0A022RTR1_ERYGU</name>
<organism evidence="3 4">
    <name type="scientific">Erythranthe guttata</name>
    <name type="common">Yellow monkey flower</name>
    <name type="synonym">Mimulus guttatus</name>
    <dbReference type="NCBI Taxonomy" id="4155"/>
    <lineage>
        <taxon>Eukaryota</taxon>
        <taxon>Viridiplantae</taxon>
        <taxon>Streptophyta</taxon>
        <taxon>Embryophyta</taxon>
        <taxon>Tracheophyta</taxon>
        <taxon>Spermatophyta</taxon>
        <taxon>Magnoliopsida</taxon>
        <taxon>eudicotyledons</taxon>
        <taxon>Gunneridae</taxon>
        <taxon>Pentapetalae</taxon>
        <taxon>asterids</taxon>
        <taxon>lamiids</taxon>
        <taxon>Lamiales</taxon>
        <taxon>Phrymaceae</taxon>
        <taxon>Erythranthe</taxon>
    </lineage>
</organism>
<feature type="chain" id="PRO_5001507894" description="Glycine-rich protein" evidence="2">
    <location>
        <begin position="25"/>
        <end position="133"/>
    </location>
</feature>
<protein>
    <recommendedName>
        <fullName evidence="5">Glycine-rich protein</fullName>
    </recommendedName>
</protein>
<proteinExistence type="predicted"/>
<keyword evidence="4" id="KW-1185">Reference proteome</keyword>
<gene>
    <name evidence="3" type="ORF">MIMGU_mgv1a016120mg</name>
</gene>
<feature type="signal peptide" evidence="2">
    <location>
        <begin position="1"/>
        <end position="24"/>
    </location>
</feature>
<dbReference type="EMBL" id="KI630264">
    <property type="protein sequence ID" value="EYU43396.1"/>
    <property type="molecule type" value="Genomic_DNA"/>
</dbReference>
<feature type="region of interest" description="Disordered" evidence="1">
    <location>
        <begin position="101"/>
        <end position="133"/>
    </location>
</feature>
<accession>A0A022RTR1</accession>
<sequence length="133" mass="13532">MAAVKWSSNITLMALISLAILCSALPVRSSEEPDPDLVSEITKPSSMAWNGHFDGQIGGGMEGGWGGGVPAAPPGHGGGFGAGGYGYGGVSWGVGGEHVPPQPAFGIPGRISVPRTPPNYEQAFGRSSDEKQV</sequence>
<keyword evidence="2" id="KW-0732">Signal</keyword>
<evidence type="ECO:0000313" key="4">
    <source>
        <dbReference type="Proteomes" id="UP000030748"/>
    </source>
</evidence>
<reference evidence="3 4" key="1">
    <citation type="journal article" date="2013" name="Proc. Natl. Acad. Sci. U.S.A.">
        <title>Fine-scale variation in meiotic recombination in Mimulus inferred from population shotgun sequencing.</title>
        <authorList>
            <person name="Hellsten U."/>
            <person name="Wright K.M."/>
            <person name="Jenkins J."/>
            <person name="Shu S."/>
            <person name="Yuan Y."/>
            <person name="Wessler S.R."/>
            <person name="Schmutz J."/>
            <person name="Willis J.H."/>
            <person name="Rokhsar D.S."/>
        </authorList>
    </citation>
    <scope>NUCLEOTIDE SEQUENCE [LARGE SCALE GENOMIC DNA]</scope>
    <source>
        <strain evidence="4">cv. DUN x IM62</strain>
    </source>
</reference>
<evidence type="ECO:0008006" key="5">
    <source>
        <dbReference type="Google" id="ProtNLM"/>
    </source>
</evidence>
<evidence type="ECO:0000313" key="3">
    <source>
        <dbReference type="EMBL" id="EYU43396.1"/>
    </source>
</evidence>
<evidence type="ECO:0000256" key="2">
    <source>
        <dbReference type="SAM" id="SignalP"/>
    </source>
</evidence>